<dbReference type="EMBL" id="QGNW01001498">
    <property type="protein sequence ID" value="RVW38996.1"/>
    <property type="molecule type" value="Genomic_DNA"/>
</dbReference>
<organism evidence="1 2">
    <name type="scientific">Vitis vinifera</name>
    <name type="common">Grape</name>
    <dbReference type="NCBI Taxonomy" id="29760"/>
    <lineage>
        <taxon>Eukaryota</taxon>
        <taxon>Viridiplantae</taxon>
        <taxon>Streptophyta</taxon>
        <taxon>Embryophyta</taxon>
        <taxon>Tracheophyta</taxon>
        <taxon>Spermatophyta</taxon>
        <taxon>Magnoliopsida</taxon>
        <taxon>eudicotyledons</taxon>
        <taxon>Gunneridae</taxon>
        <taxon>Pentapetalae</taxon>
        <taxon>rosids</taxon>
        <taxon>Vitales</taxon>
        <taxon>Vitaceae</taxon>
        <taxon>Viteae</taxon>
        <taxon>Vitis</taxon>
    </lineage>
</organism>
<comment type="caution">
    <text evidence="1">The sequence shown here is derived from an EMBL/GenBank/DDBJ whole genome shotgun (WGS) entry which is preliminary data.</text>
</comment>
<proteinExistence type="predicted"/>
<accession>A0A438DU25</accession>
<gene>
    <name evidence="1" type="ORF">CK203_100073</name>
</gene>
<dbReference type="Proteomes" id="UP000288805">
    <property type="component" value="Unassembled WGS sequence"/>
</dbReference>
<dbReference type="AlphaFoldDB" id="A0A438DU25"/>
<protein>
    <submittedName>
        <fullName evidence="1">Uncharacterized protein</fullName>
    </submittedName>
</protein>
<evidence type="ECO:0000313" key="1">
    <source>
        <dbReference type="EMBL" id="RVW38996.1"/>
    </source>
</evidence>
<evidence type="ECO:0000313" key="2">
    <source>
        <dbReference type="Proteomes" id="UP000288805"/>
    </source>
</evidence>
<sequence length="264" mass="29403">MLLYKSGVGSDPELLQAIHDVFTKLDSTAESLSQFGNESRWVKKRIINCSNGESFSKDTDDSFETTLNSHHSIDSISVGQSSRPSVIGTSAFGYDDSRYGTDDGCDNVGGDVGQQQQSQYPMSPFTCEDDLTRCTQDEDHSFRRGGPCIGAIIKSYRGREQTMAPQFNDQLFSISFESMSIGTQFNDSSNETNIYPPYVISYGQPSSSTDEEYGMPSHSPSTKMSYNSYHIPYQMQGGFDISTWVNPEYPIHVETMGRTQEIYA</sequence>
<name>A0A438DU25_VITVI</name>
<reference evidence="1 2" key="1">
    <citation type="journal article" date="2018" name="PLoS Genet.">
        <title>Population sequencing reveals clonal diversity and ancestral inbreeding in the grapevine cultivar Chardonnay.</title>
        <authorList>
            <person name="Roach M.J."/>
            <person name="Johnson D.L."/>
            <person name="Bohlmann J."/>
            <person name="van Vuuren H.J."/>
            <person name="Jones S.J."/>
            <person name="Pretorius I.S."/>
            <person name="Schmidt S.A."/>
            <person name="Borneman A.R."/>
        </authorList>
    </citation>
    <scope>NUCLEOTIDE SEQUENCE [LARGE SCALE GENOMIC DNA]</scope>
    <source>
        <strain evidence="2">cv. Chardonnay</strain>
        <tissue evidence="1">Leaf</tissue>
    </source>
</reference>